<proteinExistence type="predicted"/>
<sequence>MRRRSLAVLGGLMMATGALRVVAPASLGVAPAPTTVRFRFGAARPVPIRSLTAPVPRRPAVPAAAPAAGL</sequence>
<gene>
    <name evidence="2" type="ORF">GCM10009727_38410</name>
</gene>
<organism evidence="2 3">
    <name type="scientific">Actinomadura napierensis</name>
    <dbReference type="NCBI Taxonomy" id="267854"/>
    <lineage>
        <taxon>Bacteria</taxon>
        <taxon>Bacillati</taxon>
        <taxon>Actinomycetota</taxon>
        <taxon>Actinomycetes</taxon>
        <taxon>Streptosporangiales</taxon>
        <taxon>Thermomonosporaceae</taxon>
        <taxon>Actinomadura</taxon>
    </lineage>
</organism>
<evidence type="ECO:0000256" key="1">
    <source>
        <dbReference type="SAM" id="SignalP"/>
    </source>
</evidence>
<dbReference type="Proteomes" id="UP001501020">
    <property type="component" value="Unassembled WGS sequence"/>
</dbReference>
<comment type="caution">
    <text evidence="2">The sequence shown here is derived from an EMBL/GenBank/DDBJ whole genome shotgun (WGS) entry which is preliminary data.</text>
</comment>
<keyword evidence="1" id="KW-0732">Signal</keyword>
<evidence type="ECO:0000313" key="2">
    <source>
        <dbReference type="EMBL" id="GAA2141053.1"/>
    </source>
</evidence>
<feature type="chain" id="PRO_5047121802" evidence="1">
    <location>
        <begin position="21"/>
        <end position="70"/>
    </location>
</feature>
<name>A0ABP5L737_9ACTN</name>
<dbReference type="EMBL" id="BAAAMR010000031">
    <property type="protein sequence ID" value="GAA2141053.1"/>
    <property type="molecule type" value="Genomic_DNA"/>
</dbReference>
<evidence type="ECO:0000313" key="3">
    <source>
        <dbReference type="Proteomes" id="UP001501020"/>
    </source>
</evidence>
<feature type="signal peptide" evidence="1">
    <location>
        <begin position="1"/>
        <end position="20"/>
    </location>
</feature>
<reference evidence="3" key="1">
    <citation type="journal article" date="2019" name="Int. J. Syst. Evol. Microbiol.">
        <title>The Global Catalogue of Microorganisms (GCM) 10K type strain sequencing project: providing services to taxonomists for standard genome sequencing and annotation.</title>
        <authorList>
            <consortium name="The Broad Institute Genomics Platform"/>
            <consortium name="The Broad Institute Genome Sequencing Center for Infectious Disease"/>
            <person name="Wu L."/>
            <person name="Ma J."/>
        </authorList>
    </citation>
    <scope>NUCLEOTIDE SEQUENCE [LARGE SCALE GENOMIC DNA]</scope>
    <source>
        <strain evidence="3">JCM 13850</strain>
    </source>
</reference>
<accession>A0ABP5L737</accession>
<protein>
    <submittedName>
        <fullName evidence="2">Uncharacterized protein</fullName>
    </submittedName>
</protein>
<dbReference type="RefSeq" id="WP_344268523.1">
    <property type="nucleotide sequence ID" value="NZ_BAAAMR010000031.1"/>
</dbReference>
<keyword evidence="3" id="KW-1185">Reference proteome</keyword>